<keyword evidence="3" id="KW-1185">Reference proteome</keyword>
<reference evidence="2 3" key="1">
    <citation type="submission" date="2015-05" db="EMBL/GenBank/DDBJ databases">
        <authorList>
            <person name="Wang D.B."/>
            <person name="Wang M."/>
        </authorList>
    </citation>
    <scope>NUCLEOTIDE SEQUENCE [LARGE SCALE GENOMIC DNA]</scope>
    <source>
        <strain evidence="2">VL1</strain>
    </source>
</reference>
<evidence type="ECO:0000256" key="1">
    <source>
        <dbReference type="SAM" id="MobiDB-lite"/>
    </source>
</evidence>
<accession>A0A0G4LQU8</accession>
<dbReference type="AlphaFoldDB" id="A0A0G4LQU8"/>
<gene>
    <name evidence="2" type="ORF">BN1708_013904</name>
</gene>
<feature type="region of interest" description="Disordered" evidence="1">
    <location>
        <begin position="184"/>
        <end position="208"/>
    </location>
</feature>
<organism evidence="2 3">
    <name type="scientific">Verticillium longisporum</name>
    <name type="common">Verticillium dahliae var. longisporum</name>
    <dbReference type="NCBI Taxonomy" id="100787"/>
    <lineage>
        <taxon>Eukaryota</taxon>
        <taxon>Fungi</taxon>
        <taxon>Dikarya</taxon>
        <taxon>Ascomycota</taxon>
        <taxon>Pezizomycotina</taxon>
        <taxon>Sordariomycetes</taxon>
        <taxon>Hypocreomycetidae</taxon>
        <taxon>Glomerellales</taxon>
        <taxon>Plectosphaerellaceae</taxon>
        <taxon>Verticillium</taxon>
    </lineage>
</organism>
<protein>
    <submittedName>
        <fullName evidence="2">Uncharacterized protein</fullName>
    </submittedName>
</protein>
<evidence type="ECO:0000313" key="2">
    <source>
        <dbReference type="EMBL" id="CRK24289.1"/>
    </source>
</evidence>
<dbReference type="EMBL" id="CVQH01017002">
    <property type="protein sequence ID" value="CRK24289.1"/>
    <property type="molecule type" value="Genomic_DNA"/>
</dbReference>
<proteinExistence type="predicted"/>
<name>A0A0G4LQU8_VERLO</name>
<dbReference type="Proteomes" id="UP000044602">
    <property type="component" value="Unassembled WGS sequence"/>
</dbReference>
<feature type="compositionally biased region" description="Basic and acidic residues" evidence="1">
    <location>
        <begin position="194"/>
        <end position="208"/>
    </location>
</feature>
<evidence type="ECO:0000313" key="3">
    <source>
        <dbReference type="Proteomes" id="UP000044602"/>
    </source>
</evidence>
<sequence length="208" mass="21943">MHIWLAGSRGKGQELSSVFITGLALVDLGEAAQLRSIEPQRNDGVAAPRLGLGDDARDGVVAAAVEHRGEPAQLAAGNGLEDHAEAGGPVAGADGEAVDGAEGADHARNGFNSTTTTQSNCLFILLSLGRILLSHAHLRTEALMLRGQIASECQIVGAGERQLRLRRQTCSTIGPLFTGKAAHDYGGRNSYRQDGGHEQDMHPLIRRQ</sequence>